<evidence type="ECO:0000313" key="2">
    <source>
        <dbReference type="Proteomes" id="UP000199169"/>
    </source>
</evidence>
<organism evidence="1 2">
    <name type="scientific">Candidatus Accumulibacter aalborgensis</name>
    <dbReference type="NCBI Taxonomy" id="1860102"/>
    <lineage>
        <taxon>Bacteria</taxon>
        <taxon>Pseudomonadati</taxon>
        <taxon>Pseudomonadota</taxon>
        <taxon>Betaproteobacteria</taxon>
        <taxon>Candidatus Accumulibacter</taxon>
    </lineage>
</organism>
<dbReference type="Proteomes" id="UP000199169">
    <property type="component" value="Unassembled WGS sequence"/>
</dbReference>
<proteinExistence type="predicted"/>
<dbReference type="EMBL" id="FLQX01000134">
    <property type="protein sequence ID" value="SBT08335.1"/>
    <property type="molecule type" value="Genomic_DNA"/>
</dbReference>
<evidence type="ECO:0008006" key="3">
    <source>
        <dbReference type="Google" id="ProtNLM"/>
    </source>
</evidence>
<protein>
    <recommendedName>
        <fullName evidence="3">DUF29 domain-containing protein</fullName>
    </recommendedName>
</protein>
<dbReference type="STRING" id="1860102.ACCAA_560030"/>
<keyword evidence="2" id="KW-1185">Reference proteome</keyword>
<name>A0A1A8XTE0_9PROT</name>
<dbReference type="Gene3D" id="1.20.1220.20">
    <property type="entry name" value="Uncharcterised protein PF01724"/>
    <property type="match status" value="1"/>
</dbReference>
<accession>A0A1A8XTE0</accession>
<gene>
    <name evidence="1" type="ORF">ACCAA_560030</name>
</gene>
<dbReference type="InterPro" id="IPR002636">
    <property type="entry name" value="DUF29"/>
</dbReference>
<dbReference type="AlphaFoldDB" id="A0A1A8XTE0"/>
<dbReference type="PANTHER" id="PTHR34235">
    <property type="entry name" value="SLR1203 PROTEIN-RELATED"/>
    <property type="match status" value="1"/>
</dbReference>
<evidence type="ECO:0000313" key="1">
    <source>
        <dbReference type="EMBL" id="SBT08335.1"/>
    </source>
</evidence>
<sequence>MTPPHAKYGGVILSLNRKRYVCVRSRLTADAGFGNDDGAEKGVSAFVKQRNKSCYGDVAMGTDYETDVVAWASEQARLIRAGRFDLLDREHIAEEIEDVGKSEQRELATRMAILLAHLLKWQHQPERRGASWEVTISNQRHRIARRLDKTPSLRGCLNDPDWWADAWGDACDLASDETGIGIDKLPRNCPWATATEVLDENWLPNG</sequence>
<dbReference type="Pfam" id="PF01724">
    <property type="entry name" value="DUF29"/>
    <property type="match status" value="1"/>
</dbReference>
<reference evidence="1 2" key="1">
    <citation type="submission" date="2016-06" db="EMBL/GenBank/DDBJ databases">
        <authorList>
            <person name="Kjaerup R.B."/>
            <person name="Dalgaard T.S."/>
            <person name="Juul-Madsen H.R."/>
        </authorList>
    </citation>
    <scope>NUCLEOTIDE SEQUENCE [LARGE SCALE GENOMIC DNA]</scope>
    <source>
        <strain evidence="1">3</strain>
    </source>
</reference>